<proteinExistence type="predicted"/>
<feature type="non-terminal residue" evidence="1">
    <location>
        <position position="1"/>
    </location>
</feature>
<dbReference type="AlphaFoldDB" id="R7SI96"/>
<evidence type="ECO:0000313" key="1">
    <source>
        <dbReference type="EMBL" id="EJC97294.1"/>
    </source>
</evidence>
<dbReference type="KEGG" id="fme:FOMMEDRAFT_100210"/>
<organism evidence="1 2">
    <name type="scientific">Fomitiporia mediterranea (strain MF3/22)</name>
    <name type="common">Grapevine white-rot fungus</name>
    <dbReference type="NCBI Taxonomy" id="694068"/>
    <lineage>
        <taxon>Eukaryota</taxon>
        <taxon>Fungi</taxon>
        <taxon>Dikarya</taxon>
        <taxon>Basidiomycota</taxon>
        <taxon>Agaricomycotina</taxon>
        <taxon>Agaricomycetes</taxon>
        <taxon>Hymenochaetales</taxon>
        <taxon>Hymenochaetaceae</taxon>
        <taxon>Fomitiporia</taxon>
    </lineage>
</organism>
<keyword evidence="2" id="KW-1185">Reference proteome</keyword>
<dbReference type="EMBL" id="JH719246">
    <property type="protein sequence ID" value="EJC97294.1"/>
    <property type="molecule type" value="Genomic_DNA"/>
</dbReference>
<name>R7SI96_FOMME</name>
<accession>R7SI96</accession>
<dbReference type="Proteomes" id="UP000053630">
    <property type="component" value="Unassembled WGS sequence"/>
</dbReference>
<protein>
    <submittedName>
        <fullName evidence="1">Uncharacterized protein</fullName>
    </submittedName>
</protein>
<gene>
    <name evidence="1" type="ORF">FOMMEDRAFT_100210</name>
</gene>
<reference evidence="2" key="1">
    <citation type="journal article" date="2012" name="Science">
        <title>The Paleozoic origin of enzymatic lignin decomposition reconstructed from 31 fungal genomes.</title>
        <authorList>
            <person name="Floudas D."/>
            <person name="Binder M."/>
            <person name="Riley R."/>
            <person name="Barry K."/>
            <person name="Blanchette R.A."/>
            <person name="Henrissat B."/>
            <person name="Martinez A.T."/>
            <person name="Otillar R."/>
            <person name="Spatafora J.W."/>
            <person name="Yadav J.S."/>
            <person name="Aerts A."/>
            <person name="Benoit I."/>
            <person name="Boyd A."/>
            <person name="Carlson A."/>
            <person name="Copeland A."/>
            <person name="Coutinho P.M."/>
            <person name="de Vries R.P."/>
            <person name="Ferreira P."/>
            <person name="Findley K."/>
            <person name="Foster B."/>
            <person name="Gaskell J."/>
            <person name="Glotzer D."/>
            <person name="Gorecki P."/>
            <person name="Heitman J."/>
            <person name="Hesse C."/>
            <person name="Hori C."/>
            <person name="Igarashi K."/>
            <person name="Jurgens J.A."/>
            <person name="Kallen N."/>
            <person name="Kersten P."/>
            <person name="Kohler A."/>
            <person name="Kuees U."/>
            <person name="Kumar T.K.A."/>
            <person name="Kuo A."/>
            <person name="LaButti K."/>
            <person name="Larrondo L.F."/>
            <person name="Lindquist E."/>
            <person name="Ling A."/>
            <person name="Lombard V."/>
            <person name="Lucas S."/>
            <person name="Lundell T."/>
            <person name="Martin R."/>
            <person name="McLaughlin D.J."/>
            <person name="Morgenstern I."/>
            <person name="Morin E."/>
            <person name="Murat C."/>
            <person name="Nagy L.G."/>
            <person name="Nolan M."/>
            <person name="Ohm R.A."/>
            <person name="Patyshakuliyeva A."/>
            <person name="Rokas A."/>
            <person name="Ruiz-Duenas F.J."/>
            <person name="Sabat G."/>
            <person name="Salamov A."/>
            <person name="Samejima M."/>
            <person name="Schmutz J."/>
            <person name="Slot J.C."/>
            <person name="St John F."/>
            <person name="Stenlid J."/>
            <person name="Sun H."/>
            <person name="Sun S."/>
            <person name="Syed K."/>
            <person name="Tsang A."/>
            <person name="Wiebenga A."/>
            <person name="Young D."/>
            <person name="Pisabarro A."/>
            <person name="Eastwood D.C."/>
            <person name="Martin F."/>
            <person name="Cullen D."/>
            <person name="Grigoriev I.V."/>
            <person name="Hibbett D.S."/>
        </authorList>
    </citation>
    <scope>NUCLEOTIDE SEQUENCE [LARGE SCALE GENOMIC DNA]</scope>
    <source>
        <strain evidence="2">MF3/22</strain>
    </source>
</reference>
<sequence length="58" mass="6865">IHPVFNKVLLSQYYDLSFPSQQRPPPPPPELIGSEPEYKVEYIVDAKLVYRKLKFLIY</sequence>
<dbReference type="RefSeq" id="XP_007272443.1">
    <property type="nucleotide sequence ID" value="XM_007272381.1"/>
</dbReference>
<dbReference type="GeneID" id="18669733"/>
<evidence type="ECO:0000313" key="2">
    <source>
        <dbReference type="Proteomes" id="UP000053630"/>
    </source>
</evidence>